<protein>
    <submittedName>
        <fullName evidence="2">Uncharacterized protein</fullName>
    </submittedName>
</protein>
<keyword evidence="1" id="KW-0812">Transmembrane</keyword>
<dbReference type="EMBL" id="KZ819678">
    <property type="protein sequence ID" value="PWN24873.1"/>
    <property type="molecule type" value="Genomic_DNA"/>
</dbReference>
<organism evidence="2 3">
    <name type="scientific">Jaminaea rosea</name>
    <dbReference type="NCBI Taxonomy" id="1569628"/>
    <lineage>
        <taxon>Eukaryota</taxon>
        <taxon>Fungi</taxon>
        <taxon>Dikarya</taxon>
        <taxon>Basidiomycota</taxon>
        <taxon>Ustilaginomycotina</taxon>
        <taxon>Exobasidiomycetes</taxon>
        <taxon>Microstromatales</taxon>
        <taxon>Microstromatales incertae sedis</taxon>
        <taxon>Jaminaea</taxon>
    </lineage>
</organism>
<evidence type="ECO:0000313" key="2">
    <source>
        <dbReference type="EMBL" id="PWN24873.1"/>
    </source>
</evidence>
<evidence type="ECO:0000256" key="1">
    <source>
        <dbReference type="SAM" id="Phobius"/>
    </source>
</evidence>
<keyword evidence="1" id="KW-0472">Membrane</keyword>
<dbReference type="GeneID" id="37031731"/>
<dbReference type="Proteomes" id="UP000245884">
    <property type="component" value="Unassembled WGS sequence"/>
</dbReference>
<evidence type="ECO:0000313" key="3">
    <source>
        <dbReference type="Proteomes" id="UP000245884"/>
    </source>
</evidence>
<keyword evidence="3" id="KW-1185">Reference proteome</keyword>
<keyword evidence="1" id="KW-1133">Transmembrane helix</keyword>
<sequence>MSVDLICSSSTTWLHTRKLPRIVMPSVVLSIISIAIIYSVSLSSSPAQAARIKLGNCYKQKNCDPTHLEPYYIVFGDTDVPDLPLQVNYSGCLSFLAGAQPYTRMNVCRESSCTQACDAADVEGECVSLPENAVEGSMYKCLRQVKERMETC</sequence>
<proteinExistence type="predicted"/>
<feature type="transmembrane region" description="Helical" evidence="1">
    <location>
        <begin position="22"/>
        <end position="43"/>
    </location>
</feature>
<dbReference type="AlphaFoldDB" id="A0A316ULS0"/>
<reference evidence="2 3" key="1">
    <citation type="journal article" date="2018" name="Mol. Biol. Evol.">
        <title>Broad Genomic Sampling Reveals a Smut Pathogenic Ancestry of the Fungal Clade Ustilaginomycotina.</title>
        <authorList>
            <person name="Kijpornyongpan T."/>
            <person name="Mondo S.J."/>
            <person name="Barry K."/>
            <person name="Sandor L."/>
            <person name="Lee J."/>
            <person name="Lipzen A."/>
            <person name="Pangilinan J."/>
            <person name="LaButti K."/>
            <person name="Hainaut M."/>
            <person name="Henrissat B."/>
            <person name="Grigoriev I.V."/>
            <person name="Spatafora J.W."/>
            <person name="Aime M.C."/>
        </authorList>
    </citation>
    <scope>NUCLEOTIDE SEQUENCE [LARGE SCALE GENOMIC DNA]</scope>
    <source>
        <strain evidence="2 3">MCA 5214</strain>
    </source>
</reference>
<dbReference type="RefSeq" id="XP_025359485.1">
    <property type="nucleotide sequence ID" value="XM_025509908.1"/>
</dbReference>
<gene>
    <name evidence="2" type="ORF">BDZ90DRAFT_87740</name>
</gene>
<accession>A0A316ULS0</accession>
<name>A0A316ULS0_9BASI</name>